<dbReference type="Pfam" id="PF00195">
    <property type="entry name" value="Chal_sti_synt_N"/>
    <property type="match status" value="1"/>
</dbReference>
<reference evidence="6 7" key="1">
    <citation type="journal article" date="2020" name="Microorganisms">
        <title>Osmotic Adaptation and Compatible Solute Biosynthesis of Phototrophic Bacteria as Revealed from Genome Analyses.</title>
        <authorList>
            <person name="Imhoff J.F."/>
            <person name="Rahn T."/>
            <person name="Kunzel S."/>
            <person name="Keller A."/>
            <person name="Neulinger S.C."/>
        </authorList>
    </citation>
    <scope>NUCLEOTIDE SEQUENCE [LARGE SCALE GENOMIC DNA]</scope>
    <source>
        <strain evidence="6 7">DSM 9895</strain>
    </source>
</reference>
<dbReference type="EMBL" id="NRRL01000004">
    <property type="protein sequence ID" value="MBK1667130.1"/>
    <property type="molecule type" value="Genomic_DNA"/>
</dbReference>
<comment type="caution">
    <text evidence="6">The sequence shown here is derived from an EMBL/GenBank/DDBJ whole genome shotgun (WGS) entry which is preliminary data.</text>
</comment>
<sequence length="351" mass="37340">MSNAPRLTALSTAVPAYPLDQDDVRSRARQLFDRPAAELDRLMPIYDNAGIRRRYSCVPLDWYGQKVGWKERNALYERHALDLITDAAVHALAQAGLEAAQIDAIVTVSTTGIATPSLDARLMNRLAFRRDTVRLPLFGLGCCGGVLGLARAAELAAAGKRVLLLTVELCALTFRPGDPSKSNLVATALFGDGAAAAVLSGVPGDPGPRLTGWGEHTWPDSEDVMGWRVEDDGLGVLFSRDIPNLIATEFAPVLDGFLADHGMTRRDVAQTACHPGGAKVVAALERLVGRGDGAMAAERQVLRDYGNMSAPTVLFVLRQVLRAGPEGPVVASALGPGFTAGFALLEPDPRV</sequence>
<feature type="domain" description="Chalcone/stilbene synthase C-terminal" evidence="5">
    <location>
        <begin position="218"/>
        <end position="320"/>
    </location>
</feature>
<evidence type="ECO:0000256" key="1">
    <source>
        <dbReference type="ARBA" id="ARBA00005531"/>
    </source>
</evidence>
<dbReference type="RefSeq" id="WP_200339192.1">
    <property type="nucleotide sequence ID" value="NZ_NRRL01000004.1"/>
</dbReference>
<gene>
    <name evidence="6" type="ORF">CKO28_03605</name>
</gene>
<feature type="domain" description="Chalcone/stilbene synthase N-terminal" evidence="4">
    <location>
        <begin position="68"/>
        <end position="200"/>
    </location>
</feature>
<evidence type="ECO:0000313" key="6">
    <source>
        <dbReference type="EMBL" id="MBK1667130.1"/>
    </source>
</evidence>
<evidence type="ECO:0000256" key="3">
    <source>
        <dbReference type="ARBA" id="ARBA00023315"/>
    </source>
</evidence>
<keyword evidence="7" id="KW-1185">Reference proteome</keyword>
<dbReference type="InterPro" id="IPR012328">
    <property type="entry name" value="Chalcone/stilbene_synt_C"/>
</dbReference>
<proteinExistence type="inferred from homology"/>
<evidence type="ECO:0000313" key="7">
    <source>
        <dbReference type="Proteomes" id="UP001296873"/>
    </source>
</evidence>
<protein>
    <submittedName>
        <fullName evidence="6">Chalcone synthase</fullName>
    </submittedName>
</protein>
<keyword evidence="3" id="KW-0012">Acyltransferase</keyword>
<organism evidence="6 7">
    <name type="scientific">Rhodovibrio sodomensis</name>
    <dbReference type="NCBI Taxonomy" id="1088"/>
    <lineage>
        <taxon>Bacteria</taxon>
        <taxon>Pseudomonadati</taxon>
        <taxon>Pseudomonadota</taxon>
        <taxon>Alphaproteobacteria</taxon>
        <taxon>Rhodospirillales</taxon>
        <taxon>Rhodovibrionaceae</taxon>
        <taxon>Rhodovibrio</taxon>
    </lineage>
</organism>
<dbReference type="Pfam" id="PF02797">
    <property type="entry name" value="Chal_sti_synt_C"/>
    <property type="match status" value="1"/>
</dbReference>
<keyword evidence="2" id="KW-0808">Transferase</keyword>
<evidence type="ECO:0000259" key="4">
    <source>
        <dbReference type="Pfam" id="PF00195"/>
    </source>
</evidence>
<accession>A0ABS1DCK5</accession>
<comment type="similarity">
    <text evidence="1">Belongs to the thiolase-like superfamily. Chalcone/stilbene synthases family.</text>
</comment>
<dbReference type="Gene3D" id="3.40.47.10">
    <property type="match status" value="2"/>
</dbReference>
<dbReference type="SUPFAM" id="SSF53901">
    <property type="entry name" value="Thiolase-like"/>
    <property type="match status" value="2"/>
</dbReference>
<dbReference type="PANTHER" id="PTHR11877:SF99">
    <property type="entry name" value="1,3,6,8-TETRAHYDROXYNAPHTHALENE SYNTHASE"/>
    <property type="match status" value="1"/>
</dbReference>
<evidence type="ECO:0000259" key="5">
    <source>
        <dbReference type="Pfam" id="PF02797"/>
    </source>
</evidence>
<dbReference type="PANTHER" id="PTHR11877">
    <property type="entry name" value="HYDROXYMETHYLGLUTARYL-COA SYNTHASE"/>
    <property type="match status" value="1"/>
</dbReference>
<evidence type="ECO:0000256" key="2">
    <source>
        <dbReference type="ARBA" id="ARBA00022679"/>
    </source>
</evidence>
<dbReference type="InterPro" id="IPR001099">
    <property type="entry name" value="Chalcone/stilbene_synt_N"/>
</dbReference>
<dbReference type="InterPro" id="IPR016039">
    <property type="entry name" value="Thiolase-like"/>
</dbReference>
<dbReference type="Proteomes" id="UP001296873">
    <property type="component" value="Unassembled WGS sequence"/>
</dbReference>
<name>A0ABS1DCK5_9PROT</name>
<dbReference type="PIRSF" id="PIRSF000451">
    <property type="entry name" value="PKS_III"/>
    <property type="match status" value="1"/>
</dbReference>
<dbReference type="CDD" id="cd00831">
    <property type="entry name" value="CHS_like"/>
    <property type="match status" value="1"/>
</dbReference>
<dbReference type="InterPro" id="IPR011141">
    <property type="entry name" value="Polyketide_synthase_type-III"/>
</dbReference>